<protein>
    <submittedName>
        <fullName evidence="2">Uncharacterized protein</fullName>
    </submittedName>
</protein>
<proteinExistence type="predicted"/>
<accession>A0ABQ9HX97</accession>
<gene>
    <name evidence="2" type="ORF">PR048_008483</name>
</gene>
<dbReference type="EMBL" id="JARBHB010000003">
    <property type="protein sequence ID" value="KAJ8888989.1"/>
    <property type="molecule type" value="Genomic_DNA"/>
</dbReference>
<evidence type="ECO:0000313" key="2">
    <source>
        <dbReference type="EMBL" id="KAJ8888989.1"/>
    </source>
</evidence>
<feature type="region of interest" description="Disordered" evidence="1">
    <location>
        <begin position="118"/>
        <end position="142"/>
    </location>
</feature>
<name>A0ABQ9HX97_9NEOP</name>
<organism evidence="2 3">
    <name type="scientific">Dryococelus australis</name>
    <dbReference type="NCBI Taxonomy" id="614101"/>
    <lineage>
        <taxon>Eukaryota</taxon>
        <taxon>Metazoa</taxon>
        <taxon>Ecdysozoa</taxon>
        <taxon>Arthropoda</taxon>
        <taxon>Hexapoda</taxon>
        <taxon>Insecta</taxon>
        <taxon>Pterygota</taxon>
        <taxon>Neoptera</taxon>
        <taxon>Polyneoptera</taxon>
        <taxon>Phasmatodea</taxon>
        <taxon>Verophasmatodea</taxon>
        <taxon>Anareolatae</taxon>
        <taxon>Phasmatidae</taxon>
        <taxon>Eurycanthinae</taxon>
        <taxon>Dryococelus</taxon>
    </lineage>
</organism>
<keyword evidence="3" id="KW-1185">Reference proteome</keyword>
<comment type="caution">
    <text evidence="2">The sequence shown here is derived from an EMBL/GenBank/DDBJ whole genome shotgun (WGS) entry which is preliminary data.</text>
</comment>
<evidence type="ECO:0000313" key="3">
    <source>
        <dbReference type="Proteomes" id="UP001159363"/>
    </source>
</evidence>
<dbReference type="Proteomes" id="UP001159363">
    <property type="component" value="Chromosome 3"/>
</dbReference>
<reference evidence="2 3" key="1">
    <citation type="submission" date="2023-02" db="EMBL/GenBank/DDBJ databases">
        <title>LHISI_Scaffold_Assembly.</title>
        <authorList>
            <person name="Stuart O.P."/>
            <person name="Cleave R."/>
            <person name="Magrath M.J.L."/>
            <person name="Mikheyev A.S."/>
        </authorList>
    </citation>
    <scope>NUCLEOTIDE SEQUENCE [LARGE SCALE GENOMIC DNA]</scope>
    <source>
        <strain evidence="2">Daus_M_001</strain>
        <tissue evidence="2">Leg muscle</tissue>
    </source>
</reference>
<sequence length="511" mass="56847">MIDNYDDSCTQQVIRAPRVDYPHFEESDSPQPVRLMSVSVIVTLEALSPLHSEVLYDEAHSVSAGAQRSVFVSINQILLPSGMHVSSYDGWRMGCTSEKVLYALGRVHYQKGSMPRGCRGGRNCSRGHTPKKEGSRWKGTVKQRKAGRALGKHSRCAATQPPPAAAESFTTLDTLDSAEGKDYTYRKLLDESFGACVYVQQCVCNVNHRAITEPVSVLRMLRLILIRDRTAAGQLTTRLLYFLSNLSDNSFRARAPDGGTRKHLPKFEKFRLLQLLDRIPILNLWTSTHPSTSIPFPRCAQSTQPVSSASTLLRFVLAEPTMRRRSAAVEHRCSDLRLACPPPTKANRVQSPAGSPDFRKRRIVSDDAVGRRVFSGISRFPRPSFQRRSIFTTITLIGSQDLAVKSRPNLFPLLCRTVAVAQPRNPAARPRETGELNKTAQPVGFPSPPRLVTAFRRHTCPPRACSAFSSRAHYCLFHTQFSHMMRGAVVAEWLACSPATQTGFHSRPGHS</sequence>
<evidence type="ECO:0000256" key="1">
    <source>
        <dbReference type="SAM" id="MobiDB-lite"/>
    </source>
</evidence>